<organism evidence="1 2">
    <name type="scientific">Psilocybe cf. subviscida</name>
    <dbReference type="NCBI Taxonomy" id="2480587"/>
    <lineage>
        <taxon>Eukaryota</taxon>
        <taxon>Fungi</taxon>
        <taxon>Dikarya</taxon>
        <taxon>Basidiomycota</taxon>
        <taxon>Agaricomycotina</taxon>
        <taxon>Agaricomycetes</taxon>
        <taxon>Agaricomycetidae</taxon>
        <taxon>Agaricales</taxon>
        <taxon>Agaricineae</taxon>
        <taxon>Strophariaceae</taxon>
        <taxon>Psilocybe</taxon>
    </lineage>
</organism>
<reference evidence="1 2" key="1">
    <citation type="journal article" date="2020" name="ISME J.">
        <title>Uncovering the hidden diversity of litter-decomposition mechanisms in mushroom-forming fungi.</title>
        <authorList>
            <person name="Floudas D."/>
            <person name="Bentzer J."/>
            <person name="Ahren D."/>
            <person name="Johansson T."/>
            <person name="Persson P."/>
            <person name="Tunlid A."/>
        </authorList>
    </citation>
    <scope>NUCLEOTIDE SEQUENCE [LARGE SCALE GENOMIC DNA]</scope>
    <source>
        <strain evidence="1 2">CBS 101986</strain>
    </source>
</reference>
<keyword evidence="2" id="KW-1185">Reference proteome</keyword>
<sequence length="274" mass="31095">MLPKMQAKDNTTDESLPVFENTIIDRIEAIPAEEVQFSSFWNLDTVIIKVESTLFNVPRQVLDVPGTTFADMFSIPLAGDKTLEGQSKTNPIILDSSFSAHDFDAFLRMLLSPIKNPVSGYDEFLGVLRLAHKWNYDEIREKAIQALTPLIKGSEHAATKVHLGKQFLVQEWLRQGLIDISVDLDLGLEDLANAPFRFDTDYISRIFFIQKEDLRESDYREKRICRFCHLRTVNNSGKCARTGCARLQPSMSTAERVEKVFGDELAAYAFHPSC</sequence>
<protein>
    <recommendedName>
        <fullName evidence="3">BTB domain-containing protein</fullName>
    </recommendedName>
</protein>
<comment type="caution">
    <text evidence="1">The sequence shown here is derived from an EMBL/GenBank/DDBJ whole genome shotgun (WGS) entry which is preliminary data.</text>
</comment>
<proteinExistence type="predicted"/>
<evidence type="ECO:0008006" key="3">
    <source>
        <dbReference type="Google" id="ProtNLM"/>
    </source>
</evidence>
<evidence type="ECO:0000313" key="1">
    <source>
        <dbReference type="EMBL" id="KAF5312882.1"/>
    </source>
</evidence>
<gene>
    <name evidence="1" type="ORF">D9619_003651</name>
</gene>
<dbReference type="Proteomes" id="UP000567179">
    <property type="component" value="Unassembled WGS sequence"/>
</dbReference>
<dbReference type="OrthoDB" id="3223751at2759"/>
<dbReference type="EMBL" id="JAACJJ010000056">
    <property type="protein sequence ID" value="KAF5312882.1"/>
    <property type="molecule type" value="Genomic_DNA"/>
</dbReference>
<accession>A0A8H5EUK3</accession>
<evidence type="ECO:0000313" key="2">
    <source>
        <dbReference type="Proteomes" id="UP000567179"/>
    </source>
</evidence>
<name>A0A8H5EUK3_9AGAR</name>
<dbReference type="AlphaFoldDB" id="A0A8H5EUK3"/>